<evidence type="ECO:0000313" key="9">
    <source>
        <dbReference type="Proteomes" id="UP000322294"/>
    </source>
</evidence>
<evidence type="ECO:0000256" key="4">
    <source>
        <dbReference type="ARBA" id="ARBA00022989"/>
    </source>
</evidence>
<keyword evidence="4 6" id="KW-1133">Transmembrane helix</keyword>
<organism evidence="8 9">
    <name type="scientific">Thermosediminibacter litoriperuensis</name>
    <dbReference type="NCBI Taxonomy" id="291989"/>
    <lineage>
        <taxon>Bacteria</taxon>
        <taxon>Bacillati</taxon>
        <taxon>Bacillota</taxon>
        <taxon>Clostridia</taxon>
        <taxon>Thermosediminibacterales</taxon>
        <taxon>Thermosediminibacteraceae</taxon>
        <taxon>Thermosediminibacter</taxon>
    </lineage>
</organism>
<evidence type="ECO:0000256" key="1">
    <source>
        <dbReference type="ARBA" id="ARBA00004167"/>
    </source>
</evidence>
<accession>A0A5S5AL91</accession>
<dbReference type="PANTHER" id="PTHR30093:SF44">
    <property type="entry name" value="TYPE II SECRETION SYSTEM CORE PROTEIN G"/>
    <property type="match status" value="1"/>
</dbReference>
<feature type="domain" description="Type II secretion system protein GspG C-terminal" evidence="7">
    <location>
        <begin position="34"/>
        <end position="86"/>
    </location>
</feature>
<evidence type="ECO:0000256" key="6">
    <source>
        <dbReference type="SAM" id="Phobius"/>
    </source>
</evidence>
<proteinExistence type="predicted"/>
<reference evidence="8 9" key="1">
    <citation type="submission" date="2019-07" db="EMBL/GenBank/DDBJ databases">
        <title>Genomic Encyclopedia of Type Strains, Phase I: the one thousand microbial genomes (KMG-I) project.</title>
        <authorList>
            <person name="Kyrpides N."/>
        </authorList>
    </citation>
    <scope>NUCLEOTIDE SEQUENCE [LARGE SCALE GENOMIC DNA]</scope>
    <source>
        <strain evidence="8 9">DSM 16647</strain>
    </source>
</reference>
<dbReference type="InterPro" id="IPR013545">
    <property type="entry name" value="T2SS_protein-GspG_C"/>
</dbReference>
<evidence type="ECO:0000256" key="3">
    <source>
        <dbReference type="ARBA" id="ARBA00022692"/>
    </source>
</evidence>
<protein>
    <submittedName>
        <fullName evidence="8">Competence protein ComGC/general secretion pathway protein G</fullName>
    </submittedName>
</protein>
<evidence type="ECO:0000256" key="5">
    <source>
        <dbReference type="ARBA" id="ARBA00023136"/>
    </source>
</evidence>
<dbReference type="PROSITE" id="PS00409">
    <property type="entry name" value="PROKAR_NTER_METHYL"/>
    <property type="match status" value="1"/>
</dbReference>
<dbReference type="OrthoDB" id="2111989at2"/>
<keyword evidence="2" id="KW-0488">Methylation</keyword>
<dbReference type="InterPro" id="IPR012902">
    <property type="entry name" value="N_methyl_site"/>
</dbReference>
<dbReference type="GO" id="GO:0015627">
    <property type="term" value="C:type II protein secretion system complex"/>
    <property type="evidence" value="ECO:0007669"/>
    <property type="project" value="InterPro"/>
</dbReference>
<keyword evidence="3 6" id="KW-0812">Transmembrane</keyword>
<dbReference type="PANTHER" id="PTHR30093">
    <property type="entry name" value="GENERAL SECRETION PATHWAY PROTEIN G"/>
    <property type="match status" value="1"/>
</dbReference>
<dbReference type="Pfam" id="PF08334">
    <property type="entry name" value="T2SSG"/>
    <property type="match status" value="1"/>
</dbReference>
<dbReference type="GO" id="GO:0015628">
    <property type="term" value="P:protein secretion by the type II secretion system"/>
    <property type="evidence" value="ECO:0007669"/>
    <property type="project" value="InterPro"/>
</dbReference>
<feature type="transmembrane region" description="Helical" evidence="6">
    <location>
        <begin position="13"/>
        <end position="31"/>
    </location>
</feature>
<dbReference type="RefSeq" id="WP_148867575.1">
    <property type="nucleotide sequence ID" value="NZ_VNHO01000021.1"/>
</dbReference>
<dbReference type="Gene3D" id="3.30.700.10">
    <property type="entry name" value="Glycoprotein, Type 4 Pilin"/>
    <property type="match status" value="1"/>
</dbReference>
<dbReference type="Proteomes" id="UP000322294">
    <property type="component" value="Unassembled WGS sequence"/>
</dbReference>
<dbReference type="Pfam" id="PF07963">
    <property type="entry name" value="N_methyl"/>
    <property type="match status" value="1"/>
</dbReference>
<evidence type="ECO:0000313" key="8">
    <source>
        <dbReference type="EMBL" id="TYP51614.1"/>
    </source>
</evidence>
<name>A0A5S5AL91_9FIRM</name>
<evidence type="ECO:0000259" key="7">
    <source>
        <dbReference type="Pfam" id="PF08334"/>
    </source>
</evidence>
<sequence length="111" mass="12467">MIVEERGFTLLELLIVVAIITLIGTIAIPSVSELLKDSKTKIGEANAAILKNALEMYYTDKGNYPTDADKLKEALVPKYLDGKSWEKMTEQFTINYSYDGEKYDLTVTPKN</sequence>
<gene>
    <name evidence="8" type="ORF">LZ11_01824</name>
</gene>
<dbReference type="GO" id="GO:0016020">
    <property type="term" value="C:membrane"/>
    <property type="evidence" value="ECO:0007669"/>
    <property type="project" value="UniProtKB-SubCell"/>
</dbReference>
<dbReference type="SUPFAM" id="SSF54523">
    <property type="entry name" value="Pili subunits"/>
    <property type="match status" value="1"/>
</dbReference>
<keyword evidence="5 6" id="KW-0472">Membrane</keyword>
<dbReference type="EMBL" id="VNHO01000021">
    <property type="protein sequence ID" value="TYP51614.1"/>
    <property type="molecule type" value="Genomic_DNA"/>
</dbReference>
<keyword evidence="9" id="KW-1185">Reference proteome</keyword>
<evidence type="ECO:0000256" key="2">
    <source>
        <dbReference type="ARBA" id="ARBA00022481"/>
    </source>
</evidence>
<comment type="caution">
    <text evidence="8">The sequence shown here is derived from an EMBL/GenBank/DDBJ whole genome shotgun (WGS) entry which is preliminary data.</text>
</comment>
<comment type="subcellular location">
    <subcellularLocation>
        <location evidence="1">Membrane</location>
        <topology evidence="1">Single-pass membrane protein</topology>
    </subcellularLocation>
</comment>
<dbReference type="NCBIfam" id="TIGR02532">
    <property type="entry name" value="IV_pilin_GFxxxE"/>
    <property type="match status" value="1"/>
</dbReference>
<dbReference type="PRINTS" id="PR00813">
    <property type="entry name" value="BCTERIALGSPG"/>
</dbReference>
<dbReference type="InterPro" id="IPR045584">
    <property type="entry name" value="Pilin-like"/>
</dbReference>
<dbReference type="InterPro" id="IPR000983">
    <property type="entry name" value="Bac_GSPG_pilin"/>
</dbReference>
<dbReference type="AlphaFoldDB" id="A0A5S5AL91"/>